<evidence type="ECO:0000256" key="6">
    <source>
        <dbReference type="SAM" id="Phobius"/>
    </source>
</evidence>
<feature type="transmembrane region" description="Helical" evidence="6">
    <location>
        <begin position="149"/>
        <end position="167"/>
    </location>
</feature>
<evidence type="ECO:0000313" key="9">
    <source>
        <dbReference type="Proteomes" id="UP000231638"/>
    </source>
</evidence>
<gene>
    <name evidence="8" type="ORF">CFH80_00875</name>
</gene>
<feature type="transmembrane region" description="Helical" evidence="6">
    <location>
        <begin position="6"/>
        <end position="29"/>
    </location>
</feature>
<dbReference type="Proteomes" id="UP000231638">
    <property type="component" value="Unassembled WGS sequence"/>
</dbReference>
<evidence type="ECO:0000256" key="3">
    <source>
        <dbReference type="ARBA" id="ARBA00022692"/>
    </source>
</evidence>
<keyword evidence="4 6" id="KW-1133">Transmembrane helix</keyword>
<evidence type="ECO:0000256" key="2">
    <source>
        <dbReference type="ARBA" id="ARBA00022475"/>
    </source>
</evidence>
<dbReference type="AlphaFoldDB" id="A0A2D3WFY8"/>
<evidence type="ECO:0000256" key="1">
    <source>
        <dbReference type="ARBA" id="ARBA00004651"/>
    </source>
</evidence>
<keyword evidence="3 6" id="KW-0812">Transmembrane</keyword>
<dbReference type="GO" id="GO:0005886">
    <property type="term" value="C:plasma membrane"/>
    <property type="evidence" value="ECO:0007669"/>
    <property type="project" value="UniProtKB-SubCell"/>
</dbReference>
<reference evidence="8 9" key="1">
    <citation type="journal article" date="2017" name="Front. Microbiol.">
        <title>Comparative Genomic Analysis of the Class Epsilonproteobacteria and Proposed Reclassification to Epsilonbacteraeota (phyl. nov.).</title>
        <authorList>
            <person name="Waite D.W."/>
            <person name="Vanwonterghem I."/>
            <person name="Rinke C."/>
            <person name="Parks D.H."/>
            <person name="Zhang Y."/>
            <person name="Takai K."/>
            <person name="Sievert S.M."/>
            <person name="Simon J."/>
            <person name="Campbell B.J."/>
            <person name="Hanson T.E."/>
            <person name="Woyke T."/>
            <person name="Klotz M.G."/>
            <person name="Hugenholtz P."/>
        </authorList>
    </citation>
    <scope>NUCLEOTIDE SEQUENCE [LARGE SCALE GENOMIC DNA]</scope>
    <source>
        <strain evidence="8">UBA11420</strain>
    </source>
</reference>
<sequence>MGMKKILVWSIYTRVFHLLAMVLMLGVYLSSDEDRWLSIHASLGYAIGVLFLGRVAWGFLDIPYSKFKDFSFKIADLKAYMLSVFGAKKSYVGHNPASSYAIIGMMVLLFLSIISGALAYGAQEGMGIASFLNHMWFAKMKLFKEVHEFFANALMFLIFAHIAGALLDRLLHSKLILRSMVDGYKEGEGASVSLNFFQKIFGFFWLGATIATLIYLLASPNALLLADNNPRVDYAKVHPAFAKECGSCHMLYPPFLLPKASWDEMMASLDNHFGDDASLETVTMQSIKAFLDDNSAEHSTKESSVYMLSRLKNDTMPNSITQTSFWKKRHHGIEKVALNDPKIGKISNCKACHPMIEQGSINDRDIKG</sequence>
<dbReference type="Pfam" id="PF09626">
    <property type="entry name" value="DHC"/>
    <property type="match status" value="1"/>
</dbReference>
<protein>
    <recommendedName>
        <fullName evidence="7">Cytochrome b561 bacterial/Ni-hydrogenase domain-containing protein</fullName>
    </recommendedName>
</protein>
<dbReference type="GO" id="GO:0020037">
    <property type="term" value="F:heme binding"/>
    <property type="evidence" value="ECO:0007669"/>
    <property type="project" value="TreeGrafter"/>
</dbReference>
<proteinExistence type="predicted"/>
<feature type="transmembrane region" description="Helical" evidence="6">
    <location>
        <begin position="41"/>
        <end position="60"/>
    </location>
</feature>
<dbReference type="GO" id="GO:0022904">
    <property type="term" value="P:respiratory electron transport chain"/>
    <property type="evidence" value="ECO:0007669"/>
    <property type="project" value="InterPro"/>
</dbReference>
<dbReference type="GO" id="GO:0009055">
    <property type="term" value="F:electron transfer activity"/>
    <property type="evidence" value="ECO:0007669"/>
    <property type="project" value="InterPro"/>
</dbReference>
<accession>A0A2D3WFY8</accession>
<feature type="transmembrane region" description="Helical" evidence="6">
    <location>
        <begin position="200"/>
        <end position="218"/>
    </location>
</feature>
<dbReference type="Gene3D" id="1.20.950.20">
    <property type="entry name" value="Transmembrane di-heme cytochromes, Chain C"/>
    <property type="match status" value="1"/>
</dbReference>
<dbReference type="PANTHER" id="PTHR30485:SF2">
    <property type="entry name" value="BLL0597 PROTEIN"/>
    <property type="match status" value="1"/>
</dbReference>
<dbReference type="Pfam" id="PF01292">
    <property type="entry name" value="Ni_hydr_CYTB"/>
    <property type="match status" value="1"/>
</dbReference>
<organism evidence="8 9">
    <name type="scientific">Sulfurospirillum cavolei</name>
    <dbReference type="NCBI Taxonomy" id="366522"/>
    <lineage>
        <taxon>Bacteria</taxon>
        <taxon>Pseudomonadati</taxon>
        <taxon>Campylobacterota</taxon>
        <taxon>Epsilonproteobacteria</taxon>
        <taxon>Campylobacterales</taxon>
        <taxon>Sulfurospirillaceae</taxon>
        <taxon>Sulfurospirillum</taxon>
    </lineage>
</organism>
<dbReference type="EMBL" id="DLUG01000027">
    <property type="protein sequence ID" value="DAB37196.1"/>
    <property type="molecule type" value="Genomic_DNA"/>
</dbReference>
<evidence type="ECO:0000256" key="5">
    <source>
        <dbReference type="ARBA" id="ARBA00023136"/>
    </source>
</evidence>
<comment type="subcellular location">
    <subcellularLocation>
        <location evidence="1">Cell membrane</location>
        <topology evidence="1">Multi-pass membrane protein</topology>
    </subcellularLocation>
</comment>
<dbReference type="InterPro" id="IPR018588">
    <property type="entry name" value="Dihaem_cytochrome-c"/>
</dbReference>
<feature type="transmembrane region" description="Helical" evidence="6">
    <location>
        <begin position="100"/>
        <end position="122"/>
    </location>
</feature>
<evidence type="ECO:0000256" key="4">
    <source>
        <dbReference type="ARBA" id="ARBA00022989"/>
    </source>
</evidence>
<evidence type="ECO:0000313" key="8">
    <source>
        <dbReference type="EMBL" id="DAB37196.1"/>
    </source>
</evidence>
<feature type="domain" description="Cytochrome b561 bacterial/Ni-hydrogenase" evidence="7">
    <location>
        <begin position="8"/>
        <end position="183"/>
    </location>
</feature>
<keyword evidence="2" id="KW-1003">Cell membrane</keyword>
<dbReference type="STRING" id="366522.GCA_001548055_00904"/>
<evidence type="ECO:0000259" key="7">
    <source>
        <dbReference type="Pfam" id="PF01292"/>
    </source>
</evidence>
<comment type="caution">
    <text evidence="8">The sequence shown here is derived from an EMBL/GenBank/DDBJ whole genome shotgun (WGS) entry which is preliminary data.</text>
</comment>
<dbReference type="InterPro" id="IPR011577">
    <property type="entry name" value="Cyt_b561_bac/Ni-Hgenase"/>
</dbReference>
<keyword evidence="5 6" id="KW-0472">Membrane</keyword>
<name>A0A2D3WFY8_9BACT</name>
<dbReference type="SUPFAM" id="SSF81342">
    <property type="entry name" value="Transmembrane di-heme cytochromes"/>
    <property type="match status" value="1"/>
</dbReference>
<dbReference type="InterPro" id="IPR016174">
    <property type="entry name" value="Di-haem_cyt_TM"/>
</dbReference>
<dbReference type="InterPro" id="IPR051542">
    <property type="entry name" value="Hydrogenase_cytochrome"/>
</dbReference>
<dbReference type="PANTHER" id="PTHR30485">
    <property type="entry name" value="NI/FE-HYDROGENASE 1 B-TYPE CYTOCHROME SUBUNIT"/>
    <property type="match status" value="1"/>
</dbReference>